<dbReference type="GO" id="GO:0000976">
    <property type="term" value="F:transcription cis-regulatory region binding"/>
    <property type="evidence" value="ECO:0007669"/>
    <property type="project" value="TreeGrafter"/>
</dbReference>
<dbReference type="OrthoDB" id="8062037at2759"/>
<feature type="region of interest" description="Disordered" evidence="7">
    <location>
        <begin position="701"/>
        <end position="743"/>
    </location>
</feature>
<feature type="region of interest" description="Disordered" evidence="7">
    <location>
        <begin position="758"/>
        <end position="793"/>
    </location>
</feature>
<dbReference type="GO" id="GO:0000981">
    <property type="term" value="F:DNA-binding transcription factor activity, RNA polymerase II-specific"/>
    <property type="evidence" value="ECO:0007669"/>
    <property type="project" value="InterPro"/>
</dbReference>
<dbReference type="CDD" id="cd12148">
    <property type="entry name" value="fungal_TF_MHR"/>
    <property type="match status" value="1"/>
</dbReference>
<proteinExistence type="predicted"/>
<evidence type="ECO:0000313" key="9">
    <source>
        <dbReference type="EMBL" id="KAF2755347.1"/>
    </source>
</evidence>
<keyword evidence="3" id="KW-0805">Transcription regulation</keyword>
<dbReference type="PROSITE" id="PS50048">
    <property type="entry name" value="ZN2_CY6_FUNGAL_2"/>
    <property type="match status" value="1"/>
</dbReference>
<dbReference type="GO" id="GO:0008270">
    <property type="term" value="F:zinc ion binding"/>
    <property type="evidence" value="ECO:0007669"/>
    <property type="project" value="InterPro"/>
</dbReference>
<dbReference type="Pfam" id="PF04082">
    <property type="entry name" value="Fungal_trans"/>
    <property type="match status" value="1"/>
</dbReference>
<dbReference type="SUPFAM" id="SSF57701">
    <property type="entry name" value="Zn2/Cys6 DNA-binding domain"/>
    <property type="match status" value="1"/>
</dbReference>
<name>A0A6A6W189_9PEZI</name>
<dbReference type="RefSeq" id="XP_033597798.1">
    <property type="nucleotide sequence ID" value="XM_033748378.1"/>
</dbReference>
<evidence type="ECO:0000256" key="3">
    <source>
        <dbReference type="ARBA" id="ARBA00023015"/>
    </source>
</evidence>
<feature type="compositionally biased region" description="Low complexity" evidence="7">
    <location>
        <begin position="769"/>
        <end position="787"/>
    </location>
</feature>
<sequence>MSTDISIDPELFSGRSQQYDNRPSAPATTSGGNDSHPYFLPPMNANNPIDPGLNQFTPGGASNASHGERHDHDDEEEHGGDPGSVSAQQHGGDDAKRSRACDNCRTLKVRCEPADDPNDALCKRCRRTKKNCVTTPASKKRQKKDVSLITQLKQQVDELSAVVRAQAAQQVTQASQESSYPSYPTFGSTPNFPAPSLSYNSSAHQTPSAQTFATPARTWSERQSQDSPQSPGHKKRRIEGNPHNGSSAKSSPPDPPSMAPGAQKPLVFDHSNIIKRIDEILGVAMAEVVFERYKTDITTHFPAVVLAPGTSAKEMREKKPLLFLSIVTAASFSFTKKAVSPTTQNELVQLFKDQCADIIWRNGEKSLEIVQALQVGVLWYRPPPHFEQHAFYLMANTATVMSLDLGLGKKVNAHQMKMNQGPFRRVVPDSGSPEARRALLICYYLALSITMVMRRPILLRWSKFMDESIEMLETSPDALATDRLLCYHVKLMKLAEDIATQFSMDDPTAAVTMQDSKVVYAVNGFKRHLQDLKSQRSKDATDPLVTLSEHVLNLYIHEVALHTTQNTEDFRPPFMGDNLRAHEAHQIHGPAHVEALGQCLDSCHGILDSFIDMTFAQRCTMPVIFCVRIVYSIVCLMKMWVAINGPGNISSVIDQKDLKVDSYLDRVVDTFETYVANEGQAPHGKFFFISKRLRTKFKQIKDGGARNPDGSVNFCPAGDDAPQTNPQEQNVSASSNSAPHTQNQATRLRLLSEVAMGNSPHTQQRSSIPQAQFPQQPQAQHGQMPGQNGWYDNQQTYTDFSDITFDPNLDVSMIDFGSLGMINTDFSGMMTTGASWMYPPYNGDMDPNAQALSGF</sequence>
<organism evidence="9 10">
    <name type="scientific">Pseudovirgaria hyperparasitica</name>
    <dbReference type="NCBI Taxonomy" id="470096"/>
    <lineage>
        <taxon>Eukaryota</taxon>
        <taxon>Fungi</taxon>
        <taxon>Dikarya</taxon>
        <taxon>Ascomycota</taxon>
        <taxon>Pezizomycotina</taxon>
        <taxon>Dothideomycetes</taxon>
        <taxon>Dothideomycetes incertae sedis</taxon>
        <taxon>Acrospermales</taxon>
        <taxon>Acrospermaceae</taxon>
        <taxon>Pseudovirgaria</taxon>
    </lineage>
</organism>
<feature type="compositionally biased region" description="Polar residues" evidence="7">
    <location>
        <begin position="54"/>
        <end position="65"/>
    </location>
</feature>
<evidence type="ECO:0000313" key="10">
    <source>
        <dbReference type="Proteomes" id="UP000799437"/>
    </source>
</evidence>
<feature type="compositionally biased region" description="Polar residues" evidence="7">
    <location>
        <begin position="759"/>
        <end position="768"/>
    </location>
</feature>
<reference evidence="9" key="1">
    <citation type="journal article" date="2020" name="Stud. Mycol.">
        <title>101 Dothideomycetes genomes: a test case for predicting lifestyles and emergence of pathogens.</title>
        <authorList>
            <person name="Haridas S."/>
            <person name="Albert R."/>
            <person name="Binder M."/>
            <person name="Bloem J."/>
            <person name="Labutti K."/>
            <person name="Salamov A."/>
            <person name="Andreopoulos B."/>
            <person name="Baker S."/>
            <person name="Barry K."/>
            <person name="Bills G."/>
            <person name="Bluhm B."/>
            <person name="Cannon C."/>
            <person name="Castanera R."/>
            <person name="Culley D."/>
            <person name="Daum C."/>
            <person name="Ezra D."/>
            <person name="Gonzalez J."/>
            <person name="Henrissat B."/>
            <person name="Kuo A."/>
            <person name="Liang C."/>
            <person name="Lipzen A."/>
            <person name="Lutzoni F."/>
            <person name="Magnuson J."/>
            <person name="Mondo S."/>
            <person name="Nolan M."/>
            <person name="Ohm R."/>
            <person name="Pangilinan J."/>
            <person name="Park H.-J."/>
            <person name="Ramirez L."/>
            <person name="Alfaro M."/>
            <person name="Sun H."/>
            <person name="Tritt A."/>
            <person name="Yoshinaga Y."/>
            <person name="Zwiers L.-H."/>
            <person name="Turgeon B."/>
            <person name="Goodwin S."/>
            <person name="Spatafora J."/>
            <person name="Crous P."/>
            <person name="Grigoriev I."/>
        </authorList>
    </citation>
    <scope>NUCLEOTIDE SEQUENCE</scope>
    <source>
        <strain evidence="9">CBS 121739</strain>
    </source>
</reference>
<feature type="region of interest" description="Disordered" evidence="7">
    <location>
        <begin position="194"/>
        <end position="264"/>
    </location>
</feature>
<evidence type="ECO:0000256" key="1">
    <source>
        <dbReference type="ARBA" id="ARBA00004123"/>
    </source>
</evidence>
<dbReference type="AlphaFoldDB" id="A0A6A6W189"/>
<gene>
    <name evidence="9" type="ORF">EJ05DRAFT_512873</name>
</gene>
<dbReference type="EMBL" id="ML996577">
    <property type="protein sequence ID" value="KAF2755347.1"/>
    <property type="molecule type" value="Genomic_DNA"/>
</dbReference>
<feature type="compositionally biased region" description="Polar residues" evidence="7">
    <location>
        <begin position="14"/>
        <end position="33"/>
    </location>
</feature>
<accession>A0A6A6W189</accession>
<dbReference type="InterPro" id="IPR001138">
    <property type="entry name" value="Zn2Cys6_DnaBD"/>
</dbReference>
<comment type="subcellular location">
    <subcellularLocation>
        <location evidence="1">Nucleus</location>
    </subcellularLocation>
</comment>
<evidence type="ECO:0000256" key="5">
    <source>
        <dbReference type="ARBA" id="ARBA00023163"/>
    </source>
</evidence>
<feature type="domain" description="Zn(2)-C6 fungal-type" evidence="8">
    <location>
        <begin position="100"/>
        <end position="134"/>
    </location>
</feature>
<keyword evidence="5" id="KW-0804">Transcription</keyword>
<keyword evidence="10" id="KW-1185">Reference proteome</keyword>
<evidence type="ECO:0000259" key="8">
    <source>
        <dbReference type="PROSITE" id="PS50048"/>
    </source>
</evidence>
<evidence type="ECO:0000256" key="7">
    <source>
        <dbReference type="SAM" id="MobiDB-lite"/>
    </source>
</evidence>
<evidence type="ECO:0000256" key="4">
    <source>
        <dbReference type="ARBA" id="ARBA00023125"/>
    </source>
</evidence>
<evidence type="ECO:0000256" key="6">
    <source>
        <dbReference type="ARBA" id="ARBA00023242"/>
    </source>
</evidence>
<dbReference type="InterPro" id="IPR036864">
    <property type="entry name" value="Zn2-C6_fun-type_DNA-bd_sf"/>
</dbReference>
<dbReference type="CDD" id="cd00067">
    <property type="entry name" value="GAL4"/>
    <property type="match status" value="1"/>
</dbReference>
<dbReference type="PANTHER" id="PTHR31845:SF39">
    <property type="entry name" value="TRANSCRIPTION FACTOR PBCR-RELATED"/>
    <property type="match status" value="1"/>
</dbReference>
<keyword evidence="4" id="KW-0238">DNA-binding</keyword>
<dbReference type="Gene3D" id="4.10.240.10">
    <property type="entry name" value="Zn(2)-C6 fungal-type DNA-binding domain"/>
    <property type="match status" value="1"/>
</dbReference>
<dbReference type="Proteomes" id="UP000799437">
    <property type="component" value="Unassembled WGS sequence"/>
</dbReference>
<dbReference type="GeneID" id="54489432"/>
<dbReference type="PANTHER" id="PTHR31845">
    <property type="entry name" value="FINGER DOMAIN PROTEIN, PUTATIVE-RELATED"/>
    <property type="match status" value="1"/>
</dbReference>
<feature type="compositionally biased region" description="Polar residues" evidence="7">
    <location>
        <begin position="194"/>
        <end position="213"/>
    </location>
</feature>
<evidence type="ECO:0000256" key="2">
    <source>
        <dbReference type="ARBA" id="ARBA00022723"/>
    </source>
</evidence>
<keyword evidence="6" id="KW-0539">Nucleus</keyword>
<dbReference type="GO" id="GO:0005634">
    <property type="term" value="C:nucleus"/>
    <property type="evidence" value="ECO:0007669"/>
    <property type="project" value="UniProtKB-SubCell"/>
</dbReference>
<dbReference type="PROSITE" id="PS00463">
    <property type="entry name" value="ZN2_CY6_FUNGAL_1"/>
    <property type="match status" value="1"/>
</dbReference>
<keyword evidence="2" id="KW-0479">Metal-binding</keyword>
<feature type="region of interest" description="Disordered" evidence="7">
    <location>
        <begin position="1"/>
        <end position="99"/>
    </location>
</feature>
<dbReference type="InterPro" id="IPR051089">
    <property type="entry name" value="prtT"/>
</dbReference>
<dbReference type="InterPro" id="IPR007219">
    <property type="entry name" value="XnlR_reg_dom"/>
</dbReference>
<protein>
    <recommendedName>
        <fullName evidence="8">Zn(2)-C6 fungal-type domain-containing protein</fullName>
    </recommendedName>
</protein>
<feature type="compositionally biased region" description="Polar residues" evidence="7">
    <location>
        <begin position="722"/>
        <end position="743"/>
    </location>
</feature>